<gene>
    <name evidence="10" type="ORF">BKA08_002156</name>
</gene>
<protein>
    <recommendedName>
        <fullName evidence="9">Heparinase II N-terminal domain-containing protein</fullName>
    </recommendedName>
</protein>
<proteinExistence type="predicted"/>
<accession>A0A7Y9F1R9</accession>
<dbReference type="InterPro" id="IPR032518">
    <property type="entry name" value="HepII_N"/>
</dbReference>
<comment type="subcellular location">
    <subcellularLocation>
        <location evidence="1">Membrane</location>
        <topology evidence="1">Multi-pass membrane protein</topology>
    </subcellularLocation>
</comment>
<evidence type="ECO:0000256" key="1">
    <source>
        <dbReference type="ARBA" id="ARBA00004141"/>
    </source>
</evidence>
<keyword evidence="3" id="KW-0732">Signal</keyword>
<evidence type="ECO:0000256" key="8">
    <source>
        <dbReference type="SAM" id="MobiDB-lite"/>
    </source>
</evidence>
<dbReference type="AlphaFoldDB" id="A0A7Y9F1R9"/>
<evidence type="ECO:0000256" key="3">
    <source>
        <dbReference type="ARBA" id="ARBA00022729"/>
    </source>
</evidence>
<dbReference type="Gene3D" id="2.70.98.70">
    <property type="match status" value="1"/>
</dbReference>
<keyword evidence="2" id="KW-0812">Transmembrane</keyword>
<keyword evidence="7" id="KW-0413">Isomerase</keyword>
<feature type="region of interest" description="Disordered" evidence="8">
    <location>
        <begin position="1"/>
        <end position="22"/>
    </location>
</feature>
<feature type="compositionally biased region" description="Low complexity" evidence="8">
    <location>
        <begin position="1"/>
        <end position="12"/>
    </location>
</feature>
<dbReference type="PANTHER" id="PTHR15532:SF5">
    <property type="entry name" value="SULFOTRANSFERASE DOMAIN-CONTAINING PROTEIN"/>
    <property type="match status" value="1"/>
</dbReference>
<dbReference type="EMBL" id="JACCBE010000001">
    <property type="protein sequence ID" value="NYD57918.1"/>
    <property type="molecule type" value="Genomic_DNA"/>
</dbReference>
<dbReference type="Pfam" id="PF16332">
    <property type="entry name" value="DUF4962"/>
    <property type="match status" value="1"/>
</dbReference>
<dbReference type="RefSeq" id="WP_179615607.1">
    <property type="nucleotide sequence ID" value="NZ_CP059163.1"/>
</dbReference>
<name>A0A7Y9F1R9_9ACTN</name>
<evidence type="ECO:0000256" key="4">
    <source>
        <dbReference type="ARBA" id="ARBA00022989"/>
    </source>
</evidence>
<evidence type="ECO:0000256" key="7">
    <source>
        <dbReference type="ARBA" id="ARBA00023235"/>
    </source>
</evidence>
<dbReference type="GO" id="GO:0016853">
    <property type="term" value="F:isomerase activity"/>
    <property type="evidence" value="ECO:0007669"/>
    <property type="project" value="UniProtKB-KW"/>
</dbReference>
<dbReference type="GO" id="GO:0016020">
    <property type="term" value="C:membrane"/>
    <property type="evidence" value="ECO:0007669"/>
    <property type="project" value="UniProtKB-SubCell"/>
</dbReference>
<dbReference type="Gene3D" id="1.50.10.100">
    <property type="entry name" value="Chondroitin AC/alginate lyase"/>
    <property type="match status" value="1"/>
</dbReference>
<evidence type="ECO:0000313" key="10">
    <source>
        <dbReference type="EMBL" id="NYD57918.1"/>
    </source>
</evidence>
<evidence type="ECO:0000256" key="6">
    <source>
        <dbReference type="ARBA" id="ARBA00023180"/>
    </source>
</evidence>
<dbReference type="InterPro" id="IPR008929">
    <property type="entry name" value="Chondroitin_lyas"/>
</dbReference>
<keyword evidence="6" id="KW-0325">Glycoprotein</keyword>
<dbReference type="Proteomes" id="UP000516957">
    <property type="component" value="Unassembled WGS sequence"/>
</dbReference>
<comment type="caution">
    <text evidence="10">The sequence shown here is derived from an EMBL/GenBank/DDBJ whole genome shotgun (WGS) entry which is preliminary data.</text>
</comment>
<dbReference type="PANTHER" id="PTHR15532">
    <property type="match status" value="1"/>
</dbReference>
<keyword evidence="5" id="KW-0472">Membrane</keyword>
<evidence type="ECO:0000256" key="5">
    <source>
        <dbReference type="ARBA" id="ARBA00023136"/>
    </source>
</evidence>
<evidence type="ECO:0000256" key="2">
    <source>
        <dbReference type="ARBA" id="ARBA00022692"/>
    </source>
</evidence>
<dbReference type="SUPFAM" id="SSF48230">
    <property type="entry name" value="Chondroitin AC/alginate lyase"/>
    <property type="match status" value="1"/>
</dbReference>
<sequence>MSDPTTTTTRPGPDGGSDDGAGRLLLEGRLDALREEVTTVRRVQFKRLLGECERYRSMELPTEHPSASITYFGPAAANLALAYRLTGQQHFLTELERWLESPLGFPHWGKANMPDHDLDAGWILHGLSLALSWAGDALPEETRERLEAKLLLQGRRLYDFAVESEGGWWSSSYWQNHNWICYAGLATAGYVLAPRHPEAKAWTERAKENFTEVLGLLPEDGSNNEGVVYWRYGVPWIVSYLDVLEAAEGIDLFEGSDYLRHTFYYRLYQAAPDLERIINHGDCHDRRSGHSVSMYYKLASKYRLGHAQWLADRVSERFYWREAYESGVKPGVRPEAYQELLWYDPSVEPEPVDTLPTSRFFADLGLVVGRTSWDDDAVMVSFKASPGGGHKAWESSHRLDRERGWRTLNAGHHQPDAGTFTLLGHDAYLAIDEGYSNRKRHGHQNGILVDGQGFANEDRYHVYEDLAEHHVARITETVLEAGWTCASSETGAMYADELGVRRVDRHLALSPRGTLLVVDHLESETPRTWSWLLHADHPFDVADGTALTEAAPGRLRVSGPAPGDATWSTRPTEVFANPTASTPSLAVQSVQHTLVRETGPTTRAVLVSVLEPLAWHDDTPSSAHVREQDGTVVVGISRGGVVEELAVALEDGADAKAALAGECAAAGTRIAVGTSSLGG</sequence>
<evidence type="ECO:0000313" key="11">
    <source>
        <dbReference type="Proteomes" id="UP000516957"/>
    </source>
</evidence>
<feature type="domain" description="Heparinase II N-terminal" evidence="9">
    <location>
        <begin position="77"/>
        <end position="289"/>
    </location>
</feature>
<reference evidence="10 11" key="1">
    <citation type="submission" date="2020-07" db="EMBL/GenBank/DDBJ databases">
        <title>Sequencing the genomes of 1000 actinobacteria strains.</title>
        <authorList>
            <person name="Klenk H.-P."/>
        </authorList>
    </citation>
    <scope>NUCLEOTIDE SEQUENCE [LARGE SCALE GENOMIC DNA]</scope>
    <source>
        <strain evidence="10 11">DSM 18965</strain>
    </source>
</reference>
<keyword evidence="11" id="KW-1185">Reference proteome</keyword>
<dbReference type="InterPro" id="IPR052447">
    <property type="entry name" value="Dermatan-Sulfate_Isomerase"/>
</dbReference>
<evidence type="ECO:0000259" key="9">
    <source>
        <dbReference type="Pfam" id="PF16332"/>
    </source>
</evidence>
<organism evidence="10 11">
    <name type="scientific">Nocardioides marinisabuli</name>
    <dbReference type="NCBI Taxonomy" id="419476"/>
    <lineage>
        <taxon>Bacteria</taxon>
        <taxon>Bacillati</taxon>
        <taxon>Actinomycetota</taxon>
        <taxon>Actinomycetes</taxon>
        <taxon>Propionibacteriales</taxon>
        <taxon>Nocardioidaceae</taxon>
        <taxon>Nocardioides</taxon>
    </lineage>
</organism>
<keyword evidence="4" id="KW-1133">Transmembrane helix</keyword>